<dbReference type="Proteomes" id="UP001046870">
    <property type="component" value="Chromosome 2"/>
</dbReference>
<evidence type="ECO:0000256" key="1">
    <source>
        <dbReference type="SAM" id="MobiDB-lite"/>
    </source>
</evidence>
<gene>
    <name evidence="2" type="ORF">MATL_G00022860</name>
</gene>
<evidence type="ECO:0008006" key="4">
    <source>
        <dbReference type="Google" id="ProtNLM"/>
    </source>
</evidence>
<evidence type="ECO:0000313" key="2">
    <source>
        <dbReference type="EMBL" id="KAG7487390.1"/>
    </source>
</evidence>
<protein>
    <recommendedName>
        <fullName evidence="4">Leucine rich repeat containing 31</fullName>
    </recommendedName>
</protein>
<sequence length="583" mass="62756">METADPPKRRECPQKRSPFDLIMNQIRRKTSFAERRGRPSVGRLFRPSENADGKEGGAPETGGPGGQSGDKSEGGSDPADTEASSAAGWGRVKQFVQKLGRKPDSHALSLGHCDLTATDVLELATLLPFLTLLEEIDLSWNDLIGGSLKALTFHLQHVSKLRILRLCSCRLMAEDLTALGEGLSYIPLLEVVDLSWNAGVGGNLQCLTRGFQPGNRVKELHLVDCQLTAADAQSLGGALCVLPGLELLDLSANGPLTGGLGELAPQLRNLPQLRVLRLQACGLQQDALDALGKAFEFLPALQELDLSCNKKAGGGFVQVGPHLGQLTHLHSLDLHLCGLTEDDVRALAQVVPSLSDLTMLDLSSNKKIGGVVHLLFPSLPLSKLKRLPLNNCCLTDESYSSLASAMQRLTQLESLSLSWNKCVGGHLGLLLEALQPGSPLQELQLSSCGLTTDDLLHLASTSKRGALAHLRLLDLMYNDSAGGQGWARLFQEAGALRALTELDVSLRPSGRAPASPWLPALMGALPRLPALTRLSLLRWALTPRERDGLDAFGRDAKRRLHLECDAHDTTAHRRVGVAEQRDA</sequence>
<reference evidence="2" key="1">
    <citation type="submission" date="2021-01" db="EMBL/GenBank/DDBJ databases">
        <authorList>
            <person name="Zahm M."/>
            <person name="Roques C."/>
            <person name="Cabau C."/>
            <person name="Klopp C."/>
            <person name="Donnadieu C."/>
            <person name="Jouanno E."/>
            <person name="Lampietro C."/>
            <person name="Louis A."/>
            <person name="Herpin A."/>
            <person name="Echchiki A."/>
            <person name="Berthelot C."/>
            <person name="Parey E."/>
            <person name="Roest-Crollius H."/>
            <person name="Braasch I."/>
            <person name="Postlethwait J."/>
            <person name="Bobe J."/>
            <person name="Montfort J."/>
            <person name="Bouchez O."/>
            <person name="Begum T."/>
            <person name="Mejri S."/>
            <person name="Adams A."/>
            <person name="Chen W.-J."/>
            <person name="Guiguen Y."/>
        </authorList>
    </citation>
    <scope>NUCLEOTIDE SEQUENCE</scope>
    <source>
        <strain evidence="2">YG-15Mar2019-1</strain>
        <tissue evidence="2">Brain</tissue>
    </source>
</reference>
<dbReference type="InterPro" id="IPR042419">
    <property type="entry name" value="LRC31"/>
</dbReference>
<feature type="compositionally biased region" description="Gly residues" evidence="1">
    <location>
        <begin position="59"/>
        <end position="68"/>
    </location>
</feature>
<accession>A0A9D3QF15</accession>
<keyword evidence="3" id="KW-1185">Reference proteome</keyword>
<dbReference type="EMBL" id="JAFDVH010000002">
    <property type="protein sequence ID" value="KAG7487390.1"/>
    <property type="molecule type" value="Genomic_DNA"/>
</dbReference>
<proteinExistence type="predicted"/>
<dbReference type="PANTHER" id="PTHR24109:SF3">
    <property type="entry name" value="LEUCINE-RICH REPEAT-CONTAINING PROTEIN 31"/>
    <property type="match status" value="1"/>
</dbReference>
<dbReference type="AlphaFoldDB" id="A0A9D3QF15"/>
<dbReference type="SMART" id="SM00368">
    <property type="entry name" value="LRR_RI"/>
    <property type="match status" value="9"/>
</dbReference>
<dbReference type="InterPro" id="IPR032675">
    <property type="entry name" value="LRR_dom_sf"/>
</dbReference>
<dbReference type="Gene3D" id="3.80.10.10">
    <property type="entry name" value="Ribonuclease Inhibitor"/>
    <property type="match status" value="2"/>
</dbReference>
<dbReference type="OrthoDB" id="1394818at2759"/>
<name>A0A9D3QF15_MEGAT</name>
<organism evidence="2 3">
    <name type="scientific">Megalops atlanticus</name>
    <name type="common">Tarpon</name>
    <name type="synonym">Clupea gigantea</name>
    <dbReference type="NCBI Taxonomy" id="7932"/>
    <lineage>
        <taxon>Eukaryota</taxon>
        <taxon>Metazoa</taxon>
        <taxon>Chordata</taxon>
        <taxon>Craniata</taxon>
        <taxon>Vertebrata</taxon>
        <taxon>Euteleostomi</taxon>
        <taxon>Actinopterygii</taxon>
        <taxon>Neopterygii</taxon>
        <taxon>Teleostei</taxon>
        <taxon>Elopiformes</taxon>
        <taxon>Megalopidae</taxon>
        <taxon>Megalops</taxon>
    </lineage>
</organism>
<dbReference type="Pfam" id="PF13516">
    <property type="entry name" value="LRR_6"/>
    <property type="match status" value="1"/>
</dbReference>
<feature type="compositionally biased region" description="Basic and acidic residues" evidence="1">
    <location>
        <begin position="1"/>
        <end position="18"/>
    </location>
</feature>
<dbReference type="SUPFAM" id="SSF52047">
    <property type="entry name" value="RNI-like"/>
    <property type="match status" value="2"/>
</dbReference>
<feature type="region of interest" description="Disordered" evidence="1">
    <location>
        <begin position="1"/>
        <end position="86"/>
    </location>
</feature>
<evidence type="ECO:0000313" key="3">
    <source>
        <dbReference type="Proteomes" id="UP001046870"/>
    </source>
</evidence>
<comment type="caution">
    <text evidence="2">The sequence shown here is derived from an EMBL/GenBank/DDBJ whole genome shotgun (WGS) entry which is preliminary data.</text>
</comment>
<dbReference type="InterPro" id="IPR001611">
    <property type="entry name" value="Leu-rich_rpt"/>
</dbReference>
<dbReference type="PANTHER" id="PTHR24109">
    <property type="entry name" value="LEUCINE-RICH REPEAT-CONTAINING PROTEIN 31"/>
    <property type="match status" value="1"/>
</dbReference>